<dbReference type="EMBL" id="MU277190">
    <property type="protein sequence ID" value="KAI0067464.1"/>
    <property type="molecule type" value="Genomic_DNA"/>
</dbReference>
<comment type="caution">
    <text evidence="1">The sequence shown here is derived from an EMBL/GenBank/DDBJ whole genome shotgun (WGS) entry which is preliminary data.</text>
</comment>
<sequence>MEQQVTQFVQAILIASDPSQGSLHHQALEYISSIQQNASDTWKLALAVFVDATPDGARKHPTQARFYALRVLDDFFDNRFDGLDEDTFRTLQQTFLAYVQSEYTYGSAEASATFLRNKFSHTLTLFFLATYVDQWPTFFSDLFALMRPAESSSQAPFNPHVSLLFFHIVLEISGEVADQVIKSARQFNNDRHVRDARVRDAVRERDAARINEAVLTIVAAGADRMTRLRKGELASTSERDLPEAVEVVDWGIRTFGSYAGWVDINLTVTPTTVPLLFSLLSDPSLSIRLATSVALLRIVAKGLKEPSDKLQLIKVLSLGQVLAALEEKTREEQGSRGDEADEGEESYREALGRLLNMLGQELVKLTDDSPTEDIRSEATSLLQQTLPVMLHFMADEYDDTCSTIFPMLQTVLASYKRSRKVSADPIDDQKKGFLASLLAVILRKMKWDEDADLDDVDEDDRAAFELLRKDLRSFMDSVLSIDQDLVTDAVRRQALETLSAYSAGSSVKWTDAELAIYLIYIFGEINKSAGKGRAAFCQAPTLPKDKRKDINYLDYPLTTHGELIFALFESGIAAYPNQTVVMQLFETIARYSDFFKVRKQCIVPALEAMVDTRGLHNPKSSVRSRVFYLFHRFIKESRNEISLDLAGTLLEGIRDTLVIQVELAEIDPNEPQDPLTEATSTPDPQLYLFETVGTLISLFWKSTDQSAALLLSVVRPLLDELSLNLQAVEGASDILPIVKIHHVIMALGNVAKGFPDYPTPVPEGYTFPPLDVFRDVAEAILLSLDAMKVFRPVRDATRFAFARILATTGPEVTRFIPTLMANLLAHFEPTELVDFINFLNLLIHKLQQDIFDVLDQLIGPLNAHITEIMSQPVTGTDDAVSHNDTKRAYLTLLNNTLSSKLPGIFISDRNKDRFEALLQTMLQLAEDVSDPQSQRAAFTFLGRAANVWGHAPSNGSANGDAAGGSQGLPGFERFLYESVLPCAFRVLSSPELNIKDGQVLVVLHEIATLLQTIGKIRGQEAYEFFVSVFLPAQNWPPETAMEFTTNLRDMDAKQFRKYFSDFVRTSRSVS</sequence>
<protein>
    <submittedName>
        <fullName evidence="1">ARM repeat-containing protein</fullName>
    </submittedName>
</protein>
<proteinExistence type="predicted"/>
<reference evidence="1" key="1">
    <citation type="submission" date="2021-03" db="EMBL/GenBank/DDBJ databases">
        <authorList>
            <consortium name="DOE Joint Genome Institute"/>
            <person name="Ahrendt S."/>
            <person name="Looney B.P."/>
            <person name="Miyauchi S."/>
            <person name="Morin E."/>
            <person name="Drula E."/>
            <person name="Courty P.E."/>
            <person name="Chicoki N."/>
            <person name="Fauchery L."/>
            <person name="Kohler A."/>
            <person name="Kuo A."/>
            <person name="Labutti K."/>
            <person name="Pangilinan J."/>
            <person name="Lipzen A."/>
            <person name="Riley R."/>
            <person name="Andreopoulos W."/>
            <person name="He G."/>
            <person name="Johnson J."/>
            <person name="Barry K.W."/>
            <person name="Grigoriev I.V."/>
            <person name="Nagy L."/>
            <person name="Hibbett D."/>
            <person name="Henrissat B."/>
            <person name="Matheny P.B."/>
            <person name="Labbe J."/>
            <person name="Martin F."/>
        </authorList>
    </citation>
    <scope>NUCLEOTIDE SEQUENCE</scope>
    <source>
        <strain evidence="1">HHB10654</strain>
    </source>
</reference>
<organism evidence="1 2">
    <name type="scientific">Artomyces pyxidatus</name>
    <dbReference type="NCBI Taxonomy" id="48021"/>
    <lineage>
        <taxon>Eukaryota</taxon>
        <taxon>Fungi</taxon>
        <taxon>Dikarya</taxon>
        <taxon>Basidiomycota</taxon>
        <taxon>Agaricomycotina</taxon>
        <taxon>Agaricomycetes</taxon>
        <taxon>Russulales</taxon>
        <taxon>Auriscalpiaceae</taxon>
        <taxon>Artomyces</taxon>
    </lineage>
</organism>
<accession>A0ACB8TGD9</accession>
<keyword evidence="2" id="KW-1185">Reference proteome</keyword>
<name>A0ACB8TGD9_9AGAM</name>
<evidence type="ECO:0000313" key="1">
    <source>
        <dbReference type="EMBL" id="KAI0067464.1"/>
    </source>
</evidence>
<evidence type="ECO:0000313" key="2">
    <source>
        <dbReference type="Proteomes" id="UP000814140"/>
    </source>
</evidence>
<reference evidence="1" key="2">
    <citation type="journal article" date="2022" name="New Phytol.">
        <title>Evolutionary transition to the ectomycorrhizal habit in the genomes of a hyperdiverse lineage of mushroom-forming fungi.</title>
        <authorList>
            <person name="Looney B."/>
            <person name="Miyauchi S."/>
            <person name="Morin E."/>
            <person name="Drula E."/>
            <person name="Courty P.E."/>
            <person name="Kohler A."/>
            <person name="Kuo A."/>
            <person name="LaButti K."/>
            <person name="Pangilinan J."/>
            <person name="Lipzen A."/>
            <person name="Riley R."/>
            <person name="Andreopoulos W."/>
            <person name="He G."/>
            <person name="Johnson J."/>
            <person name="Nolan M."/>
            <person name="Tritt A."/>
            <person name="Barry K.W."/>
            <person name="Grigoriev I.V."/>
            <person name="Nagy L.G."/>
            <person name="Hibbett D."/>
            <person name="Henrissat B."/>
            <person name="Matheny P.B."/>
            <person name="Labbe J."/>
            <person name="Martin F.M."/>
        </authorList>
    </citation>
    <scope>NUCLEOTIDE SEQUENCE</scope>
    <source>
        <strain evidence="1">HHB10654</strain>
    </source>
</reference>
<gene>
    <name evidence="1" type="ORF">BV25DRAFT_1960847</name>
</gene>
<dbReference type="Proteomes" id="UP000814140">
    <property type="component" value="Unassembled WGS sequence"/>
</dbReference>